<dbReference type="SUPFAM" id="SSF58104">
    <property type="entry name" value="Methyl-accepting chemotaxis protein (MCP) signaling domain"/>
    <property type="match status" value="1"/>
</dbReference>
<dbReference type="Gene3D" id="1.10.287.950">
    <property type="entry name" value="Methyl-accepting chemotaxis protein"/>
    <property type="match status" value="1"/>
</dbReference>
<keyword evidence="5" id="KW-0472">Membrane</keyword>
<dbReference type="PROSITE" id="PS50111">
    <property type="entry name" value="CHEMOTAXIS_TRANSDUC_2"/>
    <property type="match status" value="1"/>
</dbReference>
<evidence type="ECO:0000256" key="4">
    <source>
        <dbReference type="PROSITE-ProRule" id="PRU00284"/>
    </source>
</evidence>
<dbReference type="GO" id="GO:0007165">
    <property type="term" value="P:signal transduction"/>
    <property type="evidence" value="ECO:0007669"/>
    <property type="project" value="UniProtKB-KW"/>
</dbReference>
<dbReference type="PANTHER" id="PTHR32089:SF112">
    <property type="entry name" value="LYSOZYME-LIKE PROTEIN-RELATED"/>
    <property type="match status" value="1"/>
</dbReference>
<feature type="transmembrane region" description="Helical" evidence="5">
    <location>
        <begin position="6"/>
        <end position="22"/>
    </location>
</feature>
<dbReference type="SMART" id="SM00283">
    <property type="entry name" value="MA"/>
    <property type="match status" value="1"/>
</dbReference>
<evidence type="ECO:0000256" key="2">
    <source>
        <dbReference type="ARBA" id="ARBA00023224"/>
    </source>
</evidence>
<evidence type="ECO:0000256" key="3">
    <source>
        <dbReference type="ARBA" id="ARBA00029447"/>
    </source>
</evidence>
<keyword evidence="5" id="KW-0812">Transmembrane</keyword>
<comment type="caution">
    <text evidence="7">The sequence shown here is derived from an EMBL/GenBank/DDBJ whole genome shotgun (WGS) entry which is preliminary data.</text>
</comment>
<dbReference type="InterPro" id="IPR004090">
    <property type="entry name" value="Chemotax_Me-accpt_rcpt"/>
</dbReference>
<proteinExistence type="inferred from homology"/>
<dbReference type="InterPro" id="IPR004089">
    <property type="entry name" value="MCPsignal_dom"/>
</dbReference>
<organism evidence="7 8">
    <name type="scientific">Brumicola blandensis</name>
    <dbReference type="NCBI Taxonomy" id="3075611"/>
    <lineage>
        <taxon>Bacteria</taxon>
        <taxon>Pseudomonadati</taxon>
        <taxon>Pseudomonadota</taxon>
        <taxon>Gammaproteobacteria</taxon>
        <taxon>Alteromonadales</taxon>
        <taxon>Alteromonadaceae</taxon>
        <taxon>Brumicola</taxon>
    </lineage>
</organism>
<protein>
    <submittedName>
        <fullName evidence="7">Methyl-accepting chemotaxis protein</fullName>
    </submittedName>
</protein>
<dbReference type="RefSeq" id="WP_311359731.1">
    <property type="nucleotide sequence ID" value="NZ_JAVRIE010000001.1"/>
</dbReference>
<keyword evidence="2 4" id="KW-0807">Transducer</keyword>
<keyword evidence="8" id="KW-1185">Reference proteome</keyword>
<evidence type="ECO:0000313" key="7">
    <source>
        <dbReference type="EMBL" id="MDT0580914.1"/>
    </source>
</evidence>
<comment type="subcellular location">
    <subcellularLocation>
        <location evidence="1">Membrane</location>
    </subcellularLocation>
</comment>
<dbReference type="Pfam" id="PF00015">
    <property type="entry name" value="MCPsignal"/>
    <property type="match status" value="1"/>
</dbReference>
<dbReference type="PANTHER" id="PTHR32089">
    <property type="entry name" value="METHYL-ACCEPTING CHEMOTAXIS PROTEIN MCPB"/>
    <property type="match status" value="1"/>
</dbReference>
<reference evidence="7 8" key="1">
    <citation type="submission" date="2023-09" db="EMBL/GenBank/DDBJ databases">
        <authorList>
            <person name="Rey-Velasco X."/>
        </authorList>
    </citation>
    <scope>NUCLEOTIDE SEQUENCE [LARGE SCALE GENOMIC DNA]</scope>
    <source>
        <strain evidence="7 8">W409</strain>
    </source>
</reference>
<gene>
    <name evidence="7" type="ORF">RM544_00010</name>
</gene>
<dbReference type="PRINTS" id="PR00260">
    <property type="entry name" value="CHEMTRNSDUCR"/>
</dbReference>
<name>A0AAW8QVT8_9ALTE</name>
<dbReference type="AlphaFoldDB" id="A0AAW8QVT8"/>
<dbReference type="GO" id="GO:0004888">
    <property type="term" value="F:transmembrane signaling receptor activity"/>
    <property type="evidence" value="ECO:0007669"/>
    <property type="project" value="InterPro"/>
</dbReference>
<dbReference type="Proteomes" id="UP001249020">
    <property type="component" value="Unassembled WGS sequence"/>
</dbReference>
<sequence>MTTQKLSILIAAPIFAVIFYLIDSLIDLLLVKTILVTAVFLITTTAISSLAPGQNKIAEEPHQGNEALQESAKIIAKQSSEIAIESANVSHFVDKLASLFEAQVDSTKEIAERVQGIEQSNQTIIGFSETASCQISESSVFSDASVNLLQQVSTQQGNLKLQIENTNTLLLSLRDNASDIANIVETINQLADQTNMLALNAAIEAARAGEQGRGFAVVADEVRNLAKRTTEATQGIESVLEEITKGSNASVQAISTVSEAGETMSNLVAEASEKVEQSSASLLTAKESMDELSVCVTEMKSLNSGISKNAENLFVSTDSLKHELTDVSERVLGLSYHTESIFRTLHVFEIKDRNSTVQNIAINAASRIGSLFEHAIEKGEINEHALFDENYQVIPNTNPVKHATQFDKFTDKVLPDIQEPLLQQNDFIIYAGAVDRNGYFPTHNKCFSKPLTGDYDTDFVANRTKRIFDDYTGSRCGSNTELFLLQTYKRDTGEVMHDLSAPIYVNGKHWGGFRIGYQAAHI</sequence>
<accession>A0AAW8QVT8</accession>
<evidence type="ECO:0000256" key="5">
    <source>
        <dbReference type="SAM" id="Phobius"/>
    </source>
</evidence>
<evidence type="ECO:0000313" key="8">
    <source>
        <dbReference type="Proteomes" id="UP001249020"/>
    </source>
</evidence>
<dbReference type="GO" id="GO:0006935">
    <property type="term" value="P:chemotaxis"/>
    <property type="evidence" value="ECO:0007669"/>
    <property type="project" value="InterPro"/>
</dbReference>
<dbReference type="EMBL" id="JAVRIE010000001">
    <property type="protein sequence ID" value="MDT0580914.1"/>
    <property type="molecule type" value="Genomic_DNA"/>
</dbReference>
<evidence type="ECO:0000256" key="1">
    <source>
        <dbReference type="ARBA" id="ARBA00004370"/>
    </source>
</evidence>
<comment type="similarity">
    <text evidence="3">Belongs to the methyl-accepting chemotaxis (MCP) protein family.</text>
</comment>
<feature type="domain" description="Methyl-accepting transducer" evidence="6">
    <location>
        <begin position="78"/>
        <end position="314"/>
    </location>
</feature>
<evidence type="ECO:0000259" key="6">
    <source>
        <dbReference type="PROSITE" id="PS50111"/>
    </source>
</evidence>
<keyword evidence="5" id="KW-1133">Transmembrane helix</keyword>
<dbReference type="GO" id="GO:0016020">
    <property type="term" value="C:membrane"/>
    <property type="evidence" value="ECO:0007669"/>
    <property type="project" value="UniProtKB-SubCell"/>
</dbReference>